<organism evidence="1 2">
    <name type="scientific">Psychroflexus torquis (strain ATCC 700755 / CIP 106069 / ACAM 623)</name>
    <dbReference type="NCBI Taxonomy" id="313595"/>
    <lineage>
        <taxon>Bacteria</taxon>
        <taxon>Pseudomonadati</taxon>
        <taxon>Bacteroidota</taxon>
        <taxon>Flavobacteriia</taxon>
        <taxon>Flavobacteriales</taxon>
        <taxon>Flavobacteriaceae</taxon>
        <taxon>Psychroflexus</taxon>
    </lineage>
</organism>
<name>K4IIL1_PSYTT</name>
<gene>
    <name evidence="1" type="ordered locus">P700755_002953</name>
</gene>
<reference evidence="1" key="2">
    <citation type="submission" date="2012-09" db="EMBL/GenBank/DDBJ databases">
        <title>The complete sequence of Psychroflexus torquis an extreme psychrophile from sea-ice that is stimulated by light.</title>
        <authorList>
            <person name="Feng S."/>
            <person name="Powell S.M."/>
            <person name="Bowman J.P."/>
        </authorList>
    </citation>
    <scope>NUCLEOTIDE SEQUENCE [LARGE SCALE GENOMIC DNA]</scope>
    <source>
        <strain evidence="1">ATCC 700755</strain>
    </source>
</reference>
<dbReference type="AlphaFoldDB" id="K4IIL1"/>
<dbReference type="EMBL" id="CP003879">
    <property type="protein sequence ID" value="AFU69653.1"/>
    <property type="molecule type" value="Genomic_DNA"/>
</dbReference>
<evidence type="ECO:0000313" key="1">
    <source>
        <dbReference type="EMBL" id="AFU69653.1"/>
    </source>
</evidence>
<reference evidence="1" key="1">
    <citation type="submission" date="2006-03" db="EMBL/GenBank/DDBJ databases">
        <authorList>
            <person name="Bowman J."/>
            <person name="Ferriera S."/>
            <person name="Johnson J."/>
            <person name="Kravitz S."/>
            <person name="Halpern A."/>
            <person name="Remington K."/>
            <person name="Beeson K."/>
            <person name="Tran B."/>
            <person name="Rogers Y.-H."/>
            <person name="Friedman R."/>
            <person name="Venter J.C."/>
        </authorList>
    </citation>
    <scope>NUCLEOTIDE SEQUENCE [LARGE SCALE GENOMIC DNA]</scope>
    <source>
        <strain evidence="1">ATCC 700755</strain>
    </source>
</reference>
<evidence type="ECO:0000313" key="2">
    <source>
        <dbReference type="Proteomes" id="UP000008514"/>
    </source>
</evidence>
<dbReference type="Proteomes" id="UP000008514">
    <property type="component" value="Chromosome"/>
</dbReference>
<dbReference type="KEGG" id="ptq:P700755_002953"/>
<keyword evidence="2" id="KW-1185">Reference proteome</keyword>
<protein>
    <submittedName>
        <fullName evidence="1">Uncharacterized protein</fullName>
    </submittedName>
</protein>
<dbReference type="Pfam" id="PF03682">
    <property type="entry name" value="UPF0158"/>
    <property type="match status" value="1"/>
</dbReference>
<dbReference type="eggNOG" id="ENOG5032VZF">
    <property type="taxonomic scope" value="Bacteria"/>
</dbReference>
<proteinExistence type="predicted"/>
<dbReference type="InterPro" id="IPR005361">
    <property type="entry name" value="UPF0158"/>
</dbReference>
<dbReference type="HOGENOM" id="CLU_148494_0_0_10"/>
<sequence>MKLTENQIEEIADNLDAGMRCFYHHKAGKIITILNFDSWDAADEESWEEEESKEIDKNWDDYFEFVGLDSHESFRIMADFSENIDNIKLQEKLIDALNRPKPFRNFKWQIDNSGEYRQLWFDFKKLRCIRWVKKQINLNKDDFNE</sequence>
<dbReference type="RefSeq" id="WP_015025210.1">
    <property type="nucleotide sequence ID" value="NC_018721.1"/>
</dbReference>
<accession>K4IIL1</accession>